<dbReference type="STRING" id="314344.AL013_03355"/>
<evidence type="ECO:0000256" key="11">
    <source>
        <dbReference type="ARBA" id="ARBA00023303"/>
    </source>
</evidence>
<keyword evidence="2" id="KW-0813">Transport</keyword>
<name>Q0EYV3_9PROT</name>
<evidence type="ECO:0000313" key="15">
    <source>
        <dbReference type="Proteomes" id="UP000005297"/>
    </source>
</evidence>
<dbReference type="Proteomes" id="UP000005297">
    <property type="component" value="Unassembled WGS sequence"/>
</dbReference>
<keyword evidence="6" id="KW-0851">Voltage-gated channel</keyword>
<keyword evidence="5" id="KW-0631">Potassium channel</keyword>
<evidence type="ECO:0000256" key="8">
    <source>
        <dbReference type="ARBA" id="ARBA00022989"/>
    </source>
</evidence>
<dbReference type="InterPro" id="IPR027359">
    <property type="entry name" value="Volt_channel_dom_sf"/>
</dbReference>
<feature type="transmembrane region" description="Helical" evidence="12">
    <location>
        <begin position="214"/>
        <end position="235"/>
    </location>
</feature>
<evidence type="ECO:0000256" key="10">
    <source>
        <dbReference type="ARBA" id="ARBA00023136"/>
    </source>
</evidence>
<organism evidence="14 15">
    <name type="scientific">Mariprofundus ferrooxydans PV-1</name>
    <dbReference type="NCBI Taxonomy" id="314345"/>
    <lineage>
        <taxon>Bacteria</taxon>
        <taxon>Pseudomonadati</taxon>
        <taxon>Pseudomonadota</taxon>
        <taxon>Candidatius Mariprofundia</taxon>
        <taxon>Mariprofundales</taxon>
        <taxon>Mariprofundaceae</taxon>
        <taxon>Mariprofundus</taxon>
    </lineage>
</organism>
<dbReference type="SUPFAM" id="SSF81324">
    <property type="entry name" value="Voltage-gated potassium channels"/>
    <property type="match status" value="1"/>
</dbReference>
<feature type="transmembrane region" description="Helical" evidence="12">
    <location>
        <begin position="75"/>
        <end position="92"/>
    </location>
</feature>
<feature type="domain" description="Ion transport" evidence="13">
    <location>
        <begin position="36"/>
        <end position="237"/>
    </location>
</feature>
<dbReference type="OrthoDB" id="9813518at2"/>
<evidence type="ECO:0000256" key="7">
    <source>
        <dbReference type="ARBA" id="ARBA00022958"/>
    </source>
</evidence>
<sequence>MAGEAVVTRDQQGKELVGLRRWLNVLLFEVERPLGRIFNVCMLLLITAAVFGSMVNTTEAAAQAVWKDQIDQFEYWVLVAFAVEYLLRVYAARNRWHYMRSFNGLVDLITVLPLLLAESAFVVIRLLRLARVIRVAVSIPVVRSLFTSLRGSMRLLMGVLMTIALISVLVGNLIYIMEPTTFTNAFEGAWWSLVTMSTVGYGDFVPHSAVGKTLAAGLIMSGICMFSMVTAVISVRVGRMINNVIQCEKCHHRIAEDFLYCPHCATAQPHMRVASDVDDDI</sequence>
<evidence type="ECO:0000259" key="13">
    <source>
        <dbReference type="Pfam" id="PF00520"/>
    </source>
</evidence>
<keyword evidence="9" id="KW-0406">Ion transport</keyword>
<evidence type="ECO:0000256" key="6">
    <source>
        <dbReference type="ARBA" id="ARBA00022882"/>
    </source>
</evidence>
<dbReference type="GO" id="GO:0005249">
    <property type="term" value="F:voltage-gated potassium channel activity"/>
    <property type="evidence" value="ECO:0007669"/>
    <property type="project" value="InterPro"/>
</dbReference>
<keyword evidence="3" id="KW-0633">Potassium transport</keyword>
<dbReference type="PANTHER" id="PTHR11537">
    <property type="entry name" value="VOLTAGE-GATED POTASSIUM CHANNEL"/>
    <property type="match status" value="1"/>
</dbReference>
<feature type="transmembrane region" description="Helical" evidence="12">
    <location>
        <begin position="155"/>
        <end position="177"/>
    </location>
</feature>
<dbReference type="HOGENOM" id="CLU_011722_1_3_0"/>
<evidence type="ECO:0000256" key="4">
    <source>
        <dbReference type="ARBA" id="ARBA00022692"/>
    </source>
</evidence>
<dbReference type="AlphaFoldDB" id="Q0EYV3"/>
<gene>
    <name evidence="14" type="ORF">SPV1_08551</name>
</gene>
<dbReference type="eggNOG" id="COG2093">
    <property type="taxonomic scope" value="Bacteria"/>
</dbReference>
<dbReference type="GO" id="GO:0001508">
    <property type="term" value="P:action potential"/>
    <property type="evidence" value="ECO:0007669"/>
    <property type="project" value="TreeGrafter"/>
</dbReference>
<evidence type="ECO:0000256" key="1">
    <source>
        <dbReference type="ARBA" id="ARBA00004141"/>
    </source>
</evidence>
<dbReference type="RefSeq" id="WP_009849234.1">
    <property type="nucleotide sequence ID" value="NZ_DS022294.1"/>
</dbReference>
<accession>Q0EYV3</accession>
<dbReference type="Gene3D" id="1.10.287.70">
    <property type="match status" value="1"/>
</dbReference>
<keyword evidence="8 12" id="KW-1133">Transmembrane helix</keyword>
<dbReference type="PRINTS" id="PR00169">
    <property type="entry name" value="KCHANNEL"/>
</dbReference>
<dbReference type="EMBL" id="AATS01000008">
    <property type="protein sequence ID" value="EAU54454.1"/>
    <property type="molecule type" value="Genomic_DNA"/>
</dbReference>
<keyword evidence="7" id="KW-0630">Potassium</keyword>
<proteinExistence type="predicted"/>
<dbReference type="GO" id="GO:0008076">
    <property type="term" value="C:voltage-gated potassium channel complex"/>
    <property type="evidence" value="ECO:0007669"/>
    <property type="project" value="InterPro"/>
</dbReference>
<dbReference type="Gene3D" id="1.20.120.350">
    <property type="entry name" value="Voltage-gated potassium channels. Chain C"/>
    <property type="match status" value="1"/>
</dbReference>
<evidence type="ECO:0000256" key="9">
    <source>
        <dbReference type="ARBA" id="ARBA00023065"/>
    </source>
</evidence>
<dbReference type="Pfam" id="PF00520">
    <property type="entry name" value="Ion_trans"/>
    <property type="match status" value="1"/>
</dbReference>
<dbReference type="InParanoid" id="Q0EYV3"/>
<evidence type="ECO:0000256" key="12">
    <source>
        <dbReference type="SAM" id="Phobius"/>
    </source>
</evidence>
<dbReference type="PANTHER" id="PTHR11537:SF254">
    <property type="entry name" value="POTASSIUM VOLTAGE-GATED CHANNEL PROTEIN SHAB"/>
    <property type="match status" value="1"/>
</dbReference>
<comment type="subcellular location">
    <subcellularLocation>
        <location evidence="1">Membrane</location>
        <topology evidence="1">Multi-pass membrane protein</topology>
    </subcellularLocation>
</comment>
<evidence type="ECO:0000256" key="3">
    <source>
        <dbReference type="ARBA" id="ARBA00022538"/>
    </source>
</evidence>
<keyword evidence="4 12" id="KW-0812">Transmembrane</keyword>
<keyword evidence="10 12" id="KW-0472">Membrane</keyword>
<keyword evidence="11 14" id="KW-0407">Ion channel</keyword>
<dbReference type="InterPro" id="IPR028325">
    <property type="entry name" value="VG_K_chnl"/>
</dbReference>
<feature type="transmembrane region" description="Helical" evidence="12">
    <location>
        <begin position="37"/>
        <end position="55"/>
    </location>
</feature>
<protein>
    <submittedName>
        <fullName evidence="14">Putative potassium channel protein</fullName>
    </submittedName>
</protein>
<evidence type="ECO:0000256" key="5">
    <source>
        <dbReference type="ARBA" id="ARBA00022826"/>
    </source>
</evidence>
<dbReference type="InterPro" id="IPR005821">
    <property type="entry name" value="Ion_trans_dom"/>
</dbReference>
<feature type="transmembrane region" description="Helical" evidence="12">
    <location>
        <begin position="104"/>
        <end position="123"/>
    </location>
</feature>
<comment type="caution">
    <text evidence="14">The sequence shown here is derived from an EMBL/GenBank/DDBJ whole genome shotgun (WGS) entry which is preliminary data.</text>
</comment>
<evidence type="ECO:0000256" key="2">
    <source>
        <dbReference type="ARBA" id="ARBA00022448"/>
    </source>
</evidence>
<evidence type="ECO:0000313" key="14">
    <source>
        <dbReference type="EMBL" id="EAU54454.1"/>
    </source>
</evidence>
<keyword evidence="15" id="KW-1185">Reference proteome</keyword>
<reference evidence="14 15" key="1">
    <citation type="submission" date="2006-09" db="EMBL/GenBank/DDBJ databases">
        <authorList>
            <person name="Emerson D."/>
            <person name="Ferriera S."/>
            <person name="Johnson J."/>
            <person name="Kravitz S."/>
            <person name="Halpern A."/>
            <person name="Remington K."/>
            <person name="Beeson K."/>
            <person name="Tran B."/>
            <person name="Rogers Y.-H."/>
            <person name="Friedman R."/>
            <person name="Venter J.C."/>
        </authorList>
    </citation>
    <scope>NUCLEOTIDE SEQUENCE [LARGE SCALE GENOMIC DNA]</scope>
    <source>
        <strain evidence="14 15">PV-1</strain>
    </source>
</reference>